<dbReference type="PANTHER" id="PTHR45947:SF3">
    <property type="entry name" value="SULFOQUINOVOSYL TRANSFERASE SQD2"/>
    <property type="match status" value="1"/>
</dbReference>
<evidence type="ECO:0000259" key="1">
    <source>
        <dbReference type="Pfam" id="PF13439"/>
    </source>
</evidence>
<comment type="caution">
    <text evidence="2">The sequence shown here is derived from an EMBL/GenBank/DDBJ whole genome shotgun (WGS) entry which is preliminary data.</text>
</comment>
<dbReference type="Proteomes" id="UP000199598">
    <property type="component" value="Unassembled WGS sequence"/>
</dbReference>
<dbReference type="Gene3D" id="3.40.50.2000">
    <property type="entry name" value="Glycogen Phosphorylase B"/>
    <property type="match status" value="2"/>
</dbReference>
<dbReference type="Pfam" id="PF13692">
    <property type="entry name" value="Glyco_trans_1_4"/>
    <property type="match status" value="1"/>
</dbReference>
<dbReference type="Pfam" id="PF13439">
    <property type="entry name" value="Glyco_transf_4"/>
    <property type="match status" value="1"/>
</dbReference>
<evidence type="ECO:0000313" key="3">
    <source>
        <dbReference type="Proteomes" id="UP000199598"/>
    </source>
</evidence>
<accession>A0A1I3ZMF4</accession>
<feature type="domain" description="Glycosyltransferase subfamily 4-like N-terminal" evidence="1">
    <location>
        <begin position="14"/>
        <end position="165"/>
    </location>
</feature>
<dbReference type="CDD" id="cd03814">
    <property type="entry name" value="GT4-like"/>
    <property type="match status" value="1"/>
</dbReference>
<dbReference type="InterPro" id="IPR028098">
    <property type="entry name" value="Glyco_trans_4-like_N"/>
</dbReference>
<proteinExistence type="predicted"/>
<name>A0A1I3ZMF4_9HYPH</name>
<gene>
    <name evidence="2" type="ORF">SAMN04488518_105142</name>
</gene>
<reference evidence="2 3" key="1">
    <citation type="submission" date="2016-10" db="EMBL/GenBank/DDBJ databases">
        <authorList>
            <person name="Varghese N."/>
            <person name="Submissions S."/>
        </authorList>
    </citation>
    <scope>NUCLEOTIDE SEQUENCE [LARGE SCALE GENOMIC DNA]</scope>
    <source>
        <strain evidence="2 3">DSM 16392</strain>
    </source>
</reference>
<evidence type="ECO:0000313" key="2">
    <source>
        <dbReference type="EMBL" id="SFK44871.1"/>
    </source>
</evidence>
<organism evidence="2 3">
    <name type="scientific">Pseudovibrio ascidiaceicola</name>
    <dbReference type="NCBI Taxonomy" id="285279"/>
    <lineage>
        <taxon>Bacteria</taxon>
        <taxon>Pseudomonadati</taxon>
        <taxon>Pseudomonadota</taxon>
        <taxon>Alphaproteobacteria</taxon>
        <taxon>Hyphomicrobiales</taxon>
        <taxon>Stappiaceae</taxon>
        <taxon>Pseudovibrio</taxon>
    </lineage>
</organism>
<dbReference type="PANTHER" id="PTHR45947">
    <property type="entry name" value="SULFOQUINOVOSYL TRANSFERASE SQD2"/>
    <property type="match status" value="1"/>
</dbReference>
<dbReference type="SUPFAM" id="SSF53756">
    <property type="entry name" value="UDP-Glycosyltransferase/glycogen phosphorylase"/>
    <property type="match status" value="1"/>
</dbReference>
<dbReference type="EMBL" id="FOSK01000005">
    <property type="protein sequence ID" value="SFK44871.1"/>
    <property type="molecule type" value="Genomic_DNA"/>
</dbReference>
<dbReference type="InterPro" id="IPR050194">
    <property type="entry name" value="Glycosyltransferase_grp1"/>
</dbReference>
<protein>
    <submittedName>
        <fullName evidence="2">Glycosyltransferase involved in cell wall bisynthesis</fullName>
    </submittedName>
</protein>
<keyword evidence="3" id="KW-1185">Reference proteome</keyword>
<sequence>MKIVIVSDAWHPQINGVVRVLEITRRELSALGHEVILITPDQFHQMPLPTYPDIKLALFPYRKLSRMLRELKPDALHVVTEGPLGWAARKYCRRTAHHFTSSWLSKFPEYASMRTGLPKAWFYKWLITFHNQATHTMVTTQTMLEMANRIGIKRAVRWRRGVELKKFRPVPSDLFESLPKPVMLYVGRIAPEKNLEAFLDLNVPGTKALVGDGPDLASLTKRYPDAVFTGAKTGDDLIKAYCGADVMVFPSKTDTFGLVNLEAMACGIPVAAYPVTGPKDIIGEAPVGAMDEDLAVAIKHAFSMKSADCIAHAKTFSWERATQDFLNNLVSFSAKQPQKAKDILTSSVHTDQT</sequence>
<dbReference type="RefSeq" id="WP_093519393.1">
    <property type="nucleotide sequence ID" value="NZ_FOSK01000005.1"/>
</dbReference>